<evidence type="ECO:0008006" key="4">
    <source>
        <dbReference type="Google" id="ProtNLM"/>
    </source>
</evidence>
<evidence type="ECO:0000313" key="3">
    <source>
        <dbReference type="Proteomes" id="UP000321464"/>
    </source>
</evidence>
<evidence type="ECO:0000313" key="2">
    <source>
        <dbReference type="EMBL" id="GEO01595.1"/>
    </source>
</evidence>
<feature type="chain" id="PRO_5021795852" description="DUF2141 domain-containing protein" evidence="1">
    <location>
        <begin position="20"/>
        <end position="156"/>
    </location>
</feature>
<keyword evidence="1" id="KW-0732">Signal</keyword>
<dbReference type="OrthoDB" id="9788332at2"/>
<proteinExistence type="predicted"/>
<keyword evidence="3" id="KW-1185">Reference proteome</keyword>
<gene>
    <name evidence="2" type="ORF">NSE01_34270</name>
</gene>
<evidence type="ECO:0000256" key="1">
    <source>
        <dbReference type="SAM" id="SignalP"/>
    </source>
</evidence>
<sequence length="156" mass="16610">MARRLLPALALAIGCTASAAVLAQAPGRTLTINVGNVRVAKGNIHVDICPQEKFLKDDCPWSGDAPARLGTTQVIVRDVPPGLYAAQAFHDENSNTKVDRALFGIPKEGVGFSNDARISFGPPSWKNAVFGYHVPQATITFKLRYFLGPSGPPAAK</sequence>
<name>A0A512APG3_9SPHN</name>
<dbReference type="Pfam" id="PF09912">
    <property type="entry name" value="DUF2141"/>
    <property type="match status" value="1"/>
</dbReference>
<feature type="signal peptide" evidence="1">
    <location>
        <begin position="1"/>
        <end position="19"/>
    </location>
</feature>
<dbReference type="InterPro" id="IPR018673">
    <property type="entry name" value="DUF2141"/>
</dbReference>
<dbReference type="PROSITE" id="PS51257">
    <property type="entry name" value="PROKAR_LIPOPROTEIN"/>
    <property type="match status" value="1"/>
</dbReference>
<protein>
    <recommendedName>
        <fullName evidence="4">DUF2141 domain-containing protein</fullName>
    </recommendedName>
</protein>
<dbReference type="EMBL" id="BJYR01000023">
    <property type="protein sequence ID" value="GEO01595.1"/>
    <property type="molecule type" value="Genomic_DNA"/>
</dbReference>
<accession>A0A512APG3</accession>
<dbReference type="AlphaFoldDB" id="A0A512APG3"/>
<dbReference type="RefSeq" id="WP_147160896.1">
    <property type="nucleotide sequence ID" value="NZ_BJYR01000023.1"/>
</dbReference>
<comment type="caution">
    <text evidence="2">The sequence shown here is derived from an EMBL/GenBank/DDBJ whole genome shotgun (WGS) entry which is preliminary data.</text>
</comment>
<dbReference type="Proteomes" id="UP000321464">
    <property type="component" value="Unassembled WGS sequence"/>
</dbReference>
<reference evidence="2 3" key="1">
    <citation type="submission" date="2019-07" db="EMBL/GenBank/DDBJ databases">
        <title>Whole genome shotgun sequence of Novosphingobium sediminis NBRC 106119.</title>
        <authorList>
            <person name="Hosoyama A."/>
            <person name="Uohara A."/>
            <person name="Ohji S."/>
            <person name="Ichikawa N."/>
        </authorList>
    </citation>
    <scope>NUCLEOTIDE SEQUENCE [LARGE SCALE GENOMIC DNA]</scope>
    <source>
        <strain evidence="2 3">NBRC 106119</strain>
    </source>
</reference>
<organism evidence="2 3">
    <name type="scientific">Novosphingobium sediminis</name>
    <dbReference type="NCBI Taxonomy" id="707214"/>
    <lineage>
        <taxon>Bacteria</taxon>
        <taxon>Pseudomonadati</taxon>
        <taxon>Pseudomonadota</taxon>
        <taxon>Alphaproteobacteria</taxon>
        <taxon>Sphingomonadales</taxon>
        <taxon>Sphingomonadaceae</taxon>
        <taxon>Novosphingobium</taxon>
    </lineage>
</organism>